<reference evidence="2" key="1">
    <citation type="submission" date="2016-10" db="EMBL/GenBank/DDBJ databases">
        <authorList>
            <person name="Varghese N."/>
            <person name="Submissions S."/>
        </authorList>
    </citation>
    <scope>NUCLEOTIDE SEQUENCE [LARGE SCALE GENOMIC DNA]</scope>
    <source>
        <strain evidence="2">SUR2</strain>
    </source>
</reference>
<keyword evidence="2" id="KW-1185">Reference proteome</keyword>
<sequence>MVTIKVNKEISDEMDNVIQVNDSMRFRLVVLLFSIP</sequence>
<evidence type="ECO:0000313" key="1">
    <source>
        <dbReference type="EMBL" id="SFZ94259.1"/>
    </source>
</evidence>
<proteinExistence type="predicted"/>
<accession>A0A1K2IRB5</accession>
<organism evidence="1 2">
    <name type="scientific">Chryseobacterium limigenitum</name>
    <dbReference type="NCBI Taxonomy" id="1612149"/>
    <lineage>
        <taxon>Bacteria</taxon>
        <taxon>Pseudomonadati</taxon>
        <taxon>Bacteroidota</taxon>
        <taxon>Flavobacteriia</taxon>
        <taxon>Flavobacteriales</taxon>
        <taxon>Weeksellaceae</taxon>
        <taxon>Chryseobacterium group</taxon>
        <taxon>Chryseobacterium</taxon>
    </lineage>
</organism>
<dbReference type="Proteomes" id="UP000182034">
    <property type="component" value="Unassembled WGS sequence"/>
</dbReference>
<dbReference type="AlphaFoldDB" id="A0A1K2IRB5"/>
<name>A0A1K2IRB5_9FLAO</name>
<protein>
    <submittedName>
        <fullName evidence="1">Uncharacterized protein</fullName>
    </submittedName>
</protein>
<dbReference type="EMBL" id="FPKW01000006">
    <property type="protein sequence ID" value="SFZ94259.1"/>
    <property type="molecule type" value="Genomic_DNA"/>
</dbReference>
<gene>
    <name evidence="1" type="ORF">SAMN05216324_106172</name>
</gene>
<evidence type="ECO:0000313" key="2">
    <source>
        <dbReference type="Proteomes" id="UP000182034"/>
    </source>
</evidence>